<dbReference type="Gene3D" id="2.10.290.10">
    <property type="entry name" value="YfgJ-like"/>
    <property type="match status" value="1"/>
</dbReference>
<dbReference type="Proteomes" id="UP000058114">
    <property type="component" value="Chromosome"/>
</dbReference>
<evidence type="ECO:0000313" key="2">
    <source>
        <dbReference type="Proteomes" id="UP000058114"/>
    </source>
</evidence>
<dbReference type="SUPFAM" id="SSF161187">
    <property type="entry name" value="YfgJ-like"/>
    <property type="match status" value="1"/>
</dbReference>
<proteinExistence type="predicted"/>
<sequence length="74" mass="8091">MSTVQCPGCGEGIDTRGREVTCGHCQRLVRILPLCPDCGEPLERLKACGAVDYFCNRCNSLISKSRVRFDATLA</sequence>
<dbReference type="GO" id="GO:0016874">
    <property type="term" value="F:ligase activity"/>
    <property type="evidence" value="ECO:0007669"/>
    <property type="project" value="UniProtKB-KW"/>
</dbReference>
<dbReference type="AlphaFoldDB" id="A0A0S2SK40"/>
<accession>A0A0S2SK40</accession>
<dbReference type="KEGG" id="asr:WL1483_2649"/>
<dbReference type="STRING" id="652.WL1483_2649"/>
<dbReference type="InterPro" id="IPR029037">
    <property type="entry name" value="DUF1407/YfgJ-like_sf"/>
</dbReference>
<dbReference type="EMBL" id="CP013067">
    <property type="protein sequence ID" value="ALP42068.1"/>
    <property type="molecule type" value="Genomic_DNA"/>
</dbReference>
<protein>
    <submittedName>
        <fullName evidence="1">Ubiquitin ligase sinat5</fullName>
    </submittedName>
</protein>
<keyword evidence="1" id="KW-0436">Ligase</keyword>
<name>A0A0S2SK40_9GAMM</name>
<dbReference type="InterPro" id="IPR010807">
    <property type="entry name" value="YfgJ-like"/>
</dbReference>
<dbReference type="PATRIC" id="fig|652.5.peg.1654"/>
<evidence type="ECO:0000313" key="1">
    <source>
        <dbReference type="EMBL" id="ALP42068.1"/>
    </source>
</evidence>
<dbReference type="OrthoDB" id="5405751at2"/>
<reference evidence="1 2" key="2">
    <citation type="journal article" date="2016" name="Genome Announc.">
        <title>Complete Genome Sequence of the Highly Virulent Aeromonas schubertii Strain WL1483, Isolated from Diseased Snakehead Fish (Channa argus) in China.</title>
        <authorList>
            <person name="Liu L."/>
            <person name="Li N."/>
            <person name="Zhang D."/>
            <person name="Fu X."/>
            <person name="Shi C."/>
            <person name="Lin Q."/>
            <person name="Hao G."/>
        </authorList>
    </citation>
    <scope>NUCLEOTIDE SEQUENCE [LARGE SCALE GENOMIC DNA]</scope>
    <source>
        <strain evidence="1 2">WL1483</strain>
    </source>
</reference>
<dbReference type="RefSeq" id="WP_050664645.1">
    <property type="nucleotide sequence ID" value="NZ_CDDB01000001.1"/>
</dbReference>
<organism evidence="1 2">
    <name type="scientific">Aeromonas schubertii</name>
    <dbReference type="NCBI Taxonomy" id="652"/>
    <lineage>
        <taxon>Bacteria</taxon>
        <taxon>Pseudomonadati</taxon>
        <taxon>Pseudomonadota</taxon>
        <taxon>Gammaproteobacteria</taxon>
        <taxon>Aeromonadales</taxon>
        <taxon>Aeromonadaceae</taxon>
        <taxon>Aeromonas</taxon>
    </lineage>
</organism>
<dbReference type="Pfam" id="PF07191">
    <property type="entry name" value="Zn_ribbon_6"/>
    <property type="match status" value="1"/>
</dbReference>
<reference evidence="2" key="1">
    <citation type="submission" date="2015-10" db="EMBL/GenBank/DDBJ databases">
        <title>Complete Genome Sequence of Aeromonas schubertii strain WL1483.</title>
        <authorList>
            <person name="Liu L."/>
        </authorList>
    </citation>
    <scope>NUCLEOTIDE SEQUENCE [LARGE SCALE GENOMIC DNA]</scope>
    <source>
        <strain evidence="2">WL1483</strain>
    </source>
</reference>
<gene>
    <name evidence="1" type="primary">yfgJ</name>
    <name evidence="1" type="ORF">WL1483_2649</name>
</gene>